<dbReference type="Pfam" id="PF11918">
    <property type="entry name" value="Peptidase_S41_N"/>
    <property type="match status" value="1"/>
</dbReference>
<dbReference type="PANTHER" id="PTHR11261">
    <property type="entry name" value="INTERPHOTORECEPTOR RETINOID-BINDING PROTEIN"/>
    <property type="match status" value="1"/>
</dbReference>
<dbReference type="Gene3D" id="3.90.226.10">
    <property type="entry name" value="2-enoyl-CoA Hydratase, Chain A, domain 1"/>
    <property type="match status" value="1"/>
</dbReference>
<sequence>MDHDFKTDTIKILIELLIENYVFPETADNLRSELTQRLNDREYEDINDHTLFAELLTSQLQNVSQDKHLQIRHSTEKPQVENTQKDNNVHHDNFLTMVRLDNYGFNKIERLPGNIGFLEFQAFMPPEHAGETVSSAMTFLANTSCMIIDLRNNFGGSPNMVAFLSSYLLEPSPTHLNNLYWRKSDETQQFWSLPYVPGKRFGGTKPL</sequence>
<dbReference type="Proteomes" id="UP000252415">
    <property type="component" value="Unassembled WGS sequence"/>
</dbReference>
<accession>A0A368W189</accession>
<organism evidence="1 2">
    <name type="scientific">Paenibacillus prosopidis</name>
    <dbReference type="NCBI Taxonomy" id="630520"/>
    <lineage>
        <taxon>Bacteria</taxon>
        <taxon>Bacillati</taxon>
        <taxon>Bacillota</taxon>
        <taxon>Bacilli</taxon>
        <taxon>Bacillales</taxon>
        <taxon>Paenibacillaceae</taxon>
        <taxon>Paenibacillus</taxon>
    </lineage>
</organism>
<comment type="caution">
    <text evidence="1">The sequence shown here is derived from an EMBL/GenBank/DDBJ whole genome shotgun (WGS) entry which is preliminary data.</text>
</comment>
<keyword evidence="2" id="KW-1185">Reference proteome</keyword>
<dbReference type="Gene3D" id="3.30.750.44">
    <property type="match status" value="1"/>
</dbReference>
<reference evidence="1 2" key="1">
    <citation type="submission" date="2018-07" db="EMBL/GenBank/DDBJ databases">
        <title>Genomic Encyclopedia of Type Strains, Phase III (KMG-III): the genomes of soil and plant-associated and newly described type strains.</title>
        <authorList>
            <person name="Whitman W."/>
        </authorList>
    </citation>
    <scope>NUCLEOTIDE SEQUENCE [LARGE SCALE GENOMIC DNA]</scope>
    <source>
        <strain evidence="1 2">CECT 7506</strain>
    </source>
</reference>
<dbReference type="InterPro" id="IPR029045">
    <property type="entry name" value="ClpP/crotonase-like_dom_sf"/>
</dbReference>
<dbReference type="RefSeq" id="WP_114380183.1">
    <property type="nucleotide sequence ID" value="NZ_QPJD01000006.1"/>
</dbReference>
<dbReference type="EMBL" id="QPJD01000006">
    <property type="protein sequence ID" value="RCW48600.1"/>
    <property type="molecule type" value="Genomic_DNA"/>
</dbReference>
<proteinExistence type="predicted"/>
<name>A0A368W189_9BACL</name>
<evidence type="ECO:0000313" key="2">
    <source>
        <dbReference type="Proteomes" id="UP000252415"/>
    </source>
</evidence>
<protein>
    <submittedName>
        <fullName evidence="1">Peptidase S41-like protein</fullName>
    </submittedName>
</protein>
<dbReference type="SUPFAM" id="SSF52096">
    <property type="entry name" value="ClpP/crotonase"/>
    <property type="match status" value="1"/>
</dbReference>
<dbReference type="OrthoDB" id="6397760at2"/>
<gene>
    <name evidence="1" type="ORF">DFP97_106303</name>
</gene>
<dbReference type="PANTHER" id="PTHR11261:SF3">
    <property type="entry name" value="RETINOL-BINDING PROTEIN 3"/>
    <property type="match status" value="1"/>
</dbReference>
<dbReference type="AlphaFoldDB" id="A0A368W189"/>
<evidence type="ECO:0000313" key="1">
    <source>
        <dbReference type="EMBL" id="RCW48600.1"/>
    </source>
</evidence>